<dbReference type="Pfam" id="PF00085">
    <property type="entry name" value="Thioredoxin"/>
    <property type="match status" value="1"/>
</dbReference>
<dbReference type="PROSITE" id="PS51352">
    <property type="entry name" value="THIOREDOXIN_2"/>
    <property type="match status" value="1"/>
</dbReference>
<dbReference type="AlphaFoldDB" id="A0A6C0KFE2"/>
<dbReference type="Gene3D" id="3.40.30.10">
    <property type="entry name" value="Glutaredoxin"/>
    <property type="match status" value="1"/>
</dbReference>
<dbReference type="InterPro" id="IPR036249">
    <property type="entry name" value="Thioredoxin-like_sf"/>
</dbReference>
<proteinExistence type="predicted"/>
<dbReference type="InterPro" id="IPR050620">
    <property type="entry name" value="Thioredoxin_H-type-like"/>
</dbReference>
<evidence type="ECO:0000259" key="1">
    <source>
        <dbReference type="PROSITE" id="PS51352"/>
    </source>
</evidence>
<reference evidence="2" key="1">
    <citation type="journal article" date="2020" name="Nature">
        <title>Giant virus diversity and host interactions through global metagenomics.</title>
        <authorList>
            <person name="Schulz F."/>
            <person name="Roux S."/>
            <person name="Paez-Espino D."/>
            <person name="Jungbluth S."/>
            <person name="Walsh D.A."/>
            <person name="Denef V.J."/>
            <person name="McMahon K.D."/>
            <person name="Konstantinidis K.T."/>
            <person name="Eloe-Fadrosh E.A."/>
            <person name="Kyrpides N.C."/>
            <person name="Woyke T."/>
        </authorList>
    </citation>
    <scope>NUCLEOTIDE SEQUENCE</scope>
    <source>
        <strain evidence="2">GVMAG-S-3300011013-78</strain>
    </source>
</reference>
<dbReference type="InterPro" id="IPR017937">
    <property type="entry name" value="Thioredoxin_CS"/>
</dbReference>
<accession>A0A6C0KFE2</accession>
<name>A0A6C0KFE2_9ZZZZ</name>
<dbReference type="SUPFAM" id="SSF52833">
    <property type="entry name" value="Thioredoxin-like"/>
    <property type="match status" value="1"/>
</dbReference>
<evidence type="ECO:0000313" key="2">
    <source>
        <dbReference type="EMBL" id="QHU16349.1"/>
    </source>
</evidence>
<dbReference type="EMBL" id="MN740880">
    <property type="protein sequence ID" value="QHU16349.1"/>
    <property type="molecule type" value="Genomic_DNA"/>
</dbReference>
<protein>
    <recommendedName>
        <fullName evidence="1">Thioredoxin domain-containing protein</fullName>
    </recommendedName>
</protein>
<dbReference type="PANTHER" id="PTHR10438">
    <property type="entry name" value="THIOREDOXIN"/>
    <property type="match status" value="1"/>
</dbReference>
<dbReference type="PROSITE" id="PS00194">
    <property type="entry name" value="THIOREDOXIN_1"/>
    <property type="match status" value="1"/>
</dbReference>
<feature type="domain" description="Thioredoxin" evidence="1">
    <location>
        <begin position="1"/>
        <end position="110"/>
    </location>
</feature>
<dbReference type="InterPro" id="IPR013766">
    <property type="entry name" value="Thioredoxin_domain"/>
</dbReference>
<organism evidence="2">
    <name type="scientific">viral metagenome</name>
    <dbReference type="NCBI Taxonomy" id="1070528"/>
    <lineage>
        <taxon>unclassified sequences</taxon>
        <taxon>metagenomes</taxon>
        <taxon>organismal metagenomes</taxon>
    </lineage>
</organism>
<dbReference type="CDD" id="cd02947">
    <property type="entry name" value="TRX_family"/>
    <property type="match status" value="1"/>
</dbReference>
<sequence length="115" mass="13517">MKTVKRNLKTRQEFKNYIEQNKNIVVIVKVSATWCGPCKKVEPYITELYENTPKNIIMVELDGDDDDDTVAYLKIRKFPTFISYVHGEKTDIYETSQPNEIKEFFNKAIAHTFFT</sequence>
<dbReference type="PANTHER" id="PTHR10438:SF468">
    <property type="entry name" value="THIOREDOXIN-1-RELATED"/>
    <property type="match status" value="1"/>
</dbReference>